<proteinExistence type="predicted"/>
<dbReference type="EMBL" id="SJOL01004449">
    <property type="protein sequence ID" value="TGZ71603.1"/>
    <property type="molecule type" value="Genomic_DNA"/>
</dbReference>
<evidence type="ECO:0000256" key="1">
    <source>
        <dbReference type="SAM" id="Coils"/>
    </source>
</evidence>
<protein>
    <recommendedName>
        <fullName evidence="4">Cilia- and flagella-associated protein 77</fullName>
    </recommendedName>
</protein>
<name>A0A4S2M5J8_OPIFE</name>
<keyword evidence="3" id="KW-1185">Reference proteome</keyword>
<dbReference type="AlphaFoldDB" id="A0A4S2M5J8"/>
<dbReference type="Pfam" id="PF14825">
    <property type="entry name" value="CFAP77"/>
    <property type="match status" value="1"/>
</dbReference>
<dbReference type="STRING" id="147828.A0A4S2M5J8"/>
<evidence type="ECO:0008006" key="4">
    <source>
        <dbReference type="Google" id="ProtNLM"/>
    </source>
</evidence>
<evidence type="ECO:0000313" key="3">
    <source>
        <dbReference type="Proteomes" id="UP000308267"/>
    </source>
</evidence>
<dbReference type="PANTHER" id="PTHR28617">
    <property type="entry name" value="CILIA- AND FLAGELLA-ASSOCIATED PROTEIN 77"/>
    <property type="match status" value="1"/>
</dbReference>
<dbReference type="Proteomes" id="UP000308267">
    <property type="component" value="Unassembled WGS sequence"/>
</dbReference>
<dbReference type="PANTHER" id="PTHR28617:SF1">
    <property type="entry name" value="CILIA- AND FLAGELLA-ASSOCIATED PROTEIN 77"/>
    <property type="match status" value="1"/>
</dbReference>
<dbReference type="OrthoDB" id="532484at2759"/>
<feature type="coiled-coil region" evidence="1">
    <location>
        <begin position="156"/>
        <end position="183"/>
    </location>
</feature>
<comment type="caution">
    <text evidence="2">The sequence shown here is derived from an EMBL/GenBank/DDBJ whole genome shotgun (WGS) entry which is preliminary data.</text>
</comment>
<evidence type="ECO:0000313" key="2">
    <source>
        <dbReference type="EMBL" id="TGZ71603.1"/>
    </source>
</evidence>
<reference evidence="2 3" key="1">
    <citation type="journal article" date="2019" name="BMC Genomics">
        <title>New insights from Opisthorchis felineus genome: update on genomics of the epidemiologically important liver flukes.</title>
        <authorList>
            <person name="Ershov N.I."/>
            <person name="Mordvinov V.A."/>
            <person name="Prokhortchouk E.B."/>
            <person name="Pakharukova M.Y."/>
            <person name="Gunbin K.V."/>
            <person name="Ustyantsev K."/>
            <person name="Genaev M.A."/>
            <person name="Blinov A.G."/>
            <person name="Mazur A."/>
            <person name="Boulygina E."/>
            <person name="Tsygankova S."/>
            <person name="Khrameeva E."/>
            <person name="Chekanov N."/>
            <person name="Fan G."/>
            <person name="Xiao A."/>
            <person name="Zhang H."/>
            <person name="Xu X."/>
            <person name="Yang H."/>
            <person name="Solovyev V."/>
            <person name="Lee S.M."/>
            <person name="Liu X."/>
            <person name="Afonnikov D.A."/>
            <person name="Skryabin K.G."/>
        </authorList>
    </citation>
    <scope>NUCLEOTIDE SEQUENCE [LARGE SCALE GENOMIC DNA]</scope>
    <source>
        <strain evidence="2">AK-0245</strain>
        <tissue evidence="2">Whole organism</tissue>
    </source>
</reference>
<keyword evidence="1" id="KW-0175">Coiled coil</keyword>
<accession>A0A4S2M5J8</accession>
<organism evidence="2 3">
    <name type="scientific">Opisthorchis felineus</name>
    <dbReference type="NCBI Taxonomy" id="147828"/>
    <lineage>
        <taxon>Eukaryota</taxon>
        <taxon>Metazoa</taxon>
        <taxon>Spiralia</taxon>
        <taxon>Lophotrochozoa</taxon>
        <taxon>Platyhelminthes</taxon>
        <taxon>Trematoda</taxon>
        <taxon>Digenea</taxon>
        <taxon>Opisthorchiida</taxon>
        <taxon>Opisthorchiata</taxon>
        <taxon>Opisthorchiidae</taxon>
        <taxon>Opisthorchis</taxon>
    </lineage>
</organism>
<sequence length="252" mass="28985">MTYPPKNPRGWEHTATNVLGDKRAKMRTNVLHQRAVLGKSNTFCRSLPPPSFAYGIKNQKGDSVAQALCWPDERFELHSQEMVRDFIALNCEGAKHGVTNCKQLSHFRATNDILKPKELFHRRKIRQYPIDPNFSHGVVDRPFTPMHELIAHKYQSDWLEAQMKRLARAYEQKQQKLSATTDNRTSLLRSCKKTPTPESFWKLPQFENKQRGALDTFRSEACRREAFRAYEAEKSARMGILGQGIPRSGEAG</sequence>
<gene>
    <name evidence="2" type="ORF">CRM22_002545</name>
</gene>
<dbReference type="InterPro" id="IPR029147">
    <property type="entry name" value="CFAP77"/>
</dbReference>